<dbReference type="Pfam" id="PF13302">
    <property type="entry name" value="Acetyltransf_3"/>
    <property type="match status" value="1"/>
</dbReference>
<feature type="domain" description="N-acetyltransferase" evidence="1">
    <location>
        <begin position="16"/>
        <end position="149"/>
    </location>
</feature>
<keyword evidence="2" id="KW-0067">ATP-binding</keyword>
<keyword evidence="3" id="KW-1185">Reference proteome</keyword>
<dbReference type="PANTHER" id="PTHR43792">
    <property type="entry name" value="GNAT FAMILY, PUTATIVE (AFU_ORTHOLOGUE AFUA_3G00765)-RELATED-RELATED"/>
    <property type="match status" value="1"/>
</dbReference>
<name>A0A0J9H4D0_9RHOB</name>
<dbReference type="OrthoDB" id="6293260at2"/>
<evidence type="ECO:0000313" key="2">
    <source>
        <dbReference type="EMBL" id="KMW60523.1"/>
    </source>
</evidence>
<dbReference type="PANTHER" id="PTHR43792:SF1">
    <property type="entry name" value="N-ACETYLTRANSFERASE DOMAIN-CONTAINING PROTEIN"/>
    <property type="match status" value="1"/>
</dbReference>
<accession>A0A0J9H4D0</accession>
<dbReference type="InterPro" id="IPR016181">
    <property type="entry name" value="Acyl_CoA_acyltransferase"/>
</dbReference>
<dbReference type="RefSeq" id="WP_049641598.1">
    <property type="nucleotide sequence ID" value="NZ_LFTY01000001.1"/>
</dbReference>
<gene>
    <name evidence="2" type="ORF">AIOL_000679</name>
</gene>
<dbReference type="Gene3D" id="3.40.630.30">
    <property type="match status" value="1"/>
</dbReference>
<dbReference type="GO" id="GO:0004386">
    <property type="term" value="F:helicase activity"/>
    <property type="evidence" value="ECO:0007669"/>
    <property type="project" value="UniProtKB-KW"/>
</dbReference>
<dbReference type="SUPFAM" id="SSF55729">
    <property type="entry name" value="Acyl-CoA N-acyltransferases (Nat)"/>
    <property type="match status" value="1"/>
</dbReference>
<dbReference type="PATRIC" id="fig|1675527.3.peg.740"/>
<evidence type="ECO:0000313" key="3">
    <source>
        <dbReference type="Proteomes" id="UP000037178"/>
    </source>
</evidence>
<dbReference type="InterPro" id="IPR051531">
    <property type="entry name" value="N-acetyltransferase"/>
</dbReference>
<sequence length="178" mass="19861">MTALLTNTPLIETENLILRAPQPGDWPQWDDFARSDRARYIGGPYTQGKSWRAFGHAVGMWVLRGFGSFIVTERGSNTAIGMTGPWFPADWPEKELGWTMWRDDLEGKGLMFEAASAARDFAFGQLGWDTAVSYIEAGNIRSVALAQRLSAVLDPDAPLMETDKEVLVYRHPRPEGLS</sequence>
<keyword evidence="2" id="KW-0378">Hydrolase</keyword>
<dbReference type="EMBL" id="LFTY01000001">
    <property type="protein sequence ID" value="KMW60523.1"/>
    <property type="molecule type" value="Genomic_DNA"/>
</dbReference>
<dbReference type="Proteomes" id="UP000037178">
    <property type="component" value="Unassembled WGS sequence"/>
</dbReference>
<keyword evidence="2" id="KW-0347">Helicase</keyword>
<dbReference type="InterPro" id="IPR000182">
    <property type="entry name" value="GNAT_dom"/>
</dbReference>
<comment type="caution">
    <text evidence="2">The sequence shown here is derived from an EMBL/GenBank/DDBJ whole genome shotgun (WGS) entry which is preliminary data.</text>
</comment>
<keyword evidence="2" id="KW-0547">Nucleotide-binding</keyword>
<dbReference type="GO" id="GO:0016747">
    <property type="term" value="F:acyltransferase activity, transferring groups other than amino-acyl groups"/>
    <property type="evidence" value="ECO:0007669"/>
    <property type="project" value="InterPro"/>
</dbReference>
<organism evidence="2 3">
    <name type="scientific">Candidatus Rhodobacter oscarellae</name>
    <dbReference type="NCBI Taxonomy" id="1675527"/>
    <lineage>
        <taxon>Bacteria</taxon>
        <taxon>Pseudomonadati</taxon>
        <taxon>Pseudomonadota</taxon>
        <taxon>Alphaproteobacteria</taxon>
        <taxon>Rhodobacterales</taxon>
        <taxon>Rhodobacter group</taxon>
        <taxon>Rhodobacter</taxon>
    </lineage>
</organism>
<dbReference type="STRING" id="1675527.AIOL_000679"/>
<proteinExistence type="predicted"/>
<dbReference type="AlphaFoldDB" id="A0A0J9H4D0"/>
<protein>
    <submittedName>
        <fullName evidence="2">Protein export cytoplasm protein SecA ATPase RNA helicase</fullName>
    </submittedName>
</protein>
<reference evidence="2 3" key="1">
    <citation type="submission" date="2015-06" db="EMBL/GenBank/DDBJ databases">
        <title>Draft genome sequence of an Alphaproteobacteria species associated to the Mediterranean sponge Oscarella lobularis.</title>
        <authorList>
            <person name="Jourda C."/>
            <person name="Santini S."/>
            <person name="Claverie J.-M."/>
        </authorList>
    </citation>
    <scope>NUCLEOTIDE SEQUENCE [LARGE SCALE GENOMIC DNA]</scope>
    <source>
        <strain evidence="2">IGS</strain>
    </source>
</reference>
<evidence type="ECO:0000259" key="1">
    <source>
        <dbReference type="Pfam" id="PF13302"/>
    </source>
</evidence>